<sequence length="202" mass="23272">MKVDYILLSVCVNDYCFVNTNEIDKVPVNAQSDDTLNSARNICQLTSTSLYATCFDCRKQEHARHFPTVFEPLPIQRPSDYLEDVDVNEEKVDQIAAKIGLFDIEEEEVFNGPFPEEAPIWDDPIFLFSQLQSREFRNHDEIQRRLQADEGTNDLNHEDNIVPNDPFAEENVQIQINEIAQSQNLLPIDPFLESYPPPQAEI</sequence>
<gene>
    <name evidence="1" type="ORF">EV44_g3309</name>
</gene>
<evidence type="ECO:0000313" key="2">
    <source>
        <dbReference type="Proteomes" id="UP000030854"/>
    </source>
</evidence>
<accession>A0A0B1PC14</accession>
<proteinExistence type="predicted"/>
<dbReference type="EMBL" id="JNVN01000633">
    <property type="protein sequence ID" value="KHJ34875.1"/>
    <property type="molecule type" value="Genomic_DNA"/>
</dbReference>
<evidence type="ECO:0000313" key="1">
    <source>
        <dbReference type="EMBL" id="KHJ34875.1"/>
    </source>
</evidence>
<reference evidence="1 2" key="1">
    <citation type="journal article" date="2014" name="BMC Genomics">
        <title>Adaptive genomic structural variation in the grape powdery mildew pathogen, Erysiphe necator.</title>
        <authorList>
            <person name="Jones L."/>
            <person name="Riaz S."/>
            <person name="Morales-Cruz A."/>
            <person name="Amrine K.C."/>
            <person name="McGuire B."/>
            <person name="Gubler W.D."/>
            <person name="Walker M.A."/>
            <person name="Cantu D."/>
        </authorList>
    </citation>
    <scope>NUCLEOTIDE SEQUENCE [LARGE SCALE GENOMIC DNA]</scope>
    <source>
        <strain evidence="2">c</strain>
    </source>
</reference>
<dbReference type="Proteomes" id="UP000030854">
    <property type="component" value="Unassembled WGS sequence"/>
</dbReference>
<organism evidence="1 2">
    <name type="scientific">Uncinula necator</name>
    <name type="common">Grape powdery mildew</name>
    <dbReference type="NCBI Taxonomy" id="52586"/>
    <lineage>
        <taxon>Eukaryota</taxon>
        <taxon>Fungi</taxon>
        <taxon>Dikarya</taxon>
        <taxon>Ascomycota</taxon>
        <taxon>Pezizomycotina</taxon>
        <taxon>Leotiomycetes</taxon>
        <taxon>Erysiphales</taxon>
        <taxon>Erysiphaceae</taxon>
        <taxon>Erysiphe</taxon>
    </lineage>
</organism>
<dbReference type="AlphaFoldDB" id="A0A0B1PC14"/>
<name>A0A0B1PC14_UNCNE</name>
<keyword evidence="2" id="KW-1185">Reference proteome</keyword>
<protein>
    <submittedName>
        <fullName evidence="1">Uncharacterized protein</fullName>
    </submittedName>
</protein>
<dbReference type="HOGENOM" id="CLU_1355551_0_0_1"/>
<comment type="caution">
    <text evidence="1">The sequence shown here is derived from an EMBL/GenBank/DDBJ whole genome shotgun (WGS) entry which is preliminary data.</text>
</comment>